<dbReference type="EMBL" id="JBGNYA010000001">
    <property type="protein sequence ID" value="MFA1612031.1"/>
    <property type="molecule type" value="Genomic_DNA"/>
</dbReference>
<keyword evidence="9" id="KW-1185">Reference proteome</keyword>
<accession>A0ABD5ML57</accession>
<dbReference type="Proteomes" id="UP001570511">
    <property type="component" value="Unassembled WGS sequence"/>
</dbReference>
<evidence type="ECO:0000256" key="3">
    <source>
        <dbReference type="ARBA" id="ARBA00022603"/>
    </source>
</evidence>
<dbReference type="GO" id="GO:0032259">
    <property type="term" value="P:methylation"/>
    <property type="evidence" value="ECO:0007669"/>
    <property type="project" value="UniProtKB-KW"/>
</dbReference>
<evidence type="ECO:0000313" key="9">
    <source>
        <dbReference type="Proteomes" id="UP001570511"/>
    </source>
</evidence>
<name>A0ABD5ML57_9EURY</name>
<protein>
    <recommendedName>
        <fullName evidence="2">site-specific DNA-methyltransferase (adenine-specific)</fullName>
        <ecNumber evidence="2">2.1.1.72</ecNumber>
    </recommendedName>
</protein>
<feature type="region of interest" description="Disordered" evidence="7">
    <location>
        <begin position="259"/>
        <end position="281"/>
    </location>
</feature>
<sequence>MALSAFPYPGGKTTYHQEILKYFPDHRRYVEPFGGSAAVLLNKPTSYIEVYNDLDDDVVHFFEVLRDRRDELEAWLSNVPYSRSVYEKWVSEFYDGYRPSDDVERAGKWFYLRFSQFNGSLDRRNGFKTGGKRNEARSFRGSIDDLDTIAARLQEVTIECQPYQDVLDRYDHPDTLFYLDPPYYQTNSDRDHYRVGGDFDHERFVDELRDRDGCWIVSYGELPPGLEDLATTVETYRAMYSMSYDDERSEATETLAMNFDPDEEPEFVPARQSRLTTGGNR</sequence>
<dbReference type="PRINTS" id="PR00505">
    <property type="entry name" value="D12N6MTFRASE"/>
</dbReference>
<dbReference type="InterPro" id="IPR012263">
    <property type="entry name" value="M_m6A_EcoRV"/>
</dbReference>
<gene>
    <name evidence="8" type="ORF">OS889_13585</name>
</gene>
<evidence type="ECO:0000256" key="7">
    <source>
        <dbReference type="SAM" id="MobiDB-lite"/>
    </source>
</evidence>
<reference evidence="8 9" key="1">
    <citation type="submission" date="2024-08" db="EMBL/GenBank/DDBJ databases">
        <title>Halobellus sp. MBLA0158 whole genome sequence.</title>
        <authorList>
            <person name="Hwang C.Y."/>
            <person name="Cho E.-S."/>
            <person name="Seo M.-J."/>
        </authorList>
    </citation>
    <scope>NUCLEOTIDE SEQUENCE [LARGE SCALE GENOMIC DNA]</scope>
    <source>
        <strain evidence="8 9">MBLA0158</strain>
    </source>
</reference>
<keyword evidence="5" id="KW-0949">S-adenosyl-L-methionine</keyword>
<dbReference type="PANTHER" id="PTHR30481">
    <property type="entry name" value="DNA ADENINE METHYLASE"/>
    <property type="match status" value="1"/>
</dbReference>
<keyword evidence="3 8" id="KW-0489">Methyltransferase</keyword>
<evidence type="ECO:0000256" key="5">
    <source>
        <dbReference type="ARBA" id="ARBA00022691"/>
    </source>
</evidence>
<dbReference type="InterPro" id="IPR023095">
    <property type="entry name" value="Ade_MeTrfase_dom_2"/>
</dbReference>
<organism evidence="8 9">
    <name type="scientific">Halobellus rubicundus</name>
    <dbReference type="NCBI Taxonomy" id="2996466"/>
    <lineage>
        <taxon>Archaea</taxon>
        <taxon>Methanobacteriati</taxon>
        <taxon>Methanobacteriota</taxon>
        <taxon>Stenosarchaea group</taxon>
        <taxon>Halobacteria</taxon>
        <taxon>Halobacteriales</taxon>
        <taxon>Haloferacaceae</taxon>
        <taxon>Halobellus</taxon>
    </lineage>
</organism>
<dbReference type="AlphaFoldDB" id="A0ABD5ML57"/>
<dbReference type="PANTHER" id="PTHR30481:SF4">
    <property type="entry name" value="SITE-SPECIFIC DNA-METHYLTRANSFERASE (ADENINE-SPECIFIC)"/>
    <property type="match status" value="1"/>
</dbReference>
<evidence type="ECO:0000256" key="6">
    <source>
        <dbReference type="ARBA" id="ARBA00047942"/>
    </source>
</evidence>
<comment type="caution">
    <text evidence="8">The sequence shown here is derived from an EMBL/GenBank/DDBJ whole genome shotgun (WGS) entry which is preliminary data.</text>
</comment>
<dbReference type="InterPro" id="IPR012327">
    <property type="entry name" value="MeTrfase_D12"/>
</dbReference>
<comment type="catalytic activity">
    <reaction evidence="6">
        <text>a 2'-deoxyadenosine in DNA + S-adenosyl-L-methionine = an N(6)-methyl-2'-deoxyadenosine in DNA + S-adenosyl-L-homocysteine + H(+)</text>
        <dbReference type="Rhea" id="RHEA:15197"/>
        <dbReference type="Rhea" id="RHEA-COMP:12418"/>
        <dbReference type="Rhea" id="RHEA-COMP:12419"/>
        <dbReference type="ChEBI" id="CHEBI:15378"/>
        <dbReference type="ChEBI" id="CHEBI:57856"/>
        <dbReference type="ChEBI" id="CHEBI:59789"/>
        <dbReference type="ChEBI" id="CHEBI:90615"/>
        <dbReference type="ChEBI" id="CHEBI:90616"/>
        <dbReference type="EC" id="2.1.1.72"/>
    </reaction>
</comment>
<dbReference type="RefSeq" id="WP_372390604.1">
    <property type="nucleotide sequence ID" value="NZ_JBGNYA010000001.1"/>
</dbReference>
<dbReference type="SUPFAM" id="SSF53335">
    <property type="entry name" value="S-adenosyl-L-methionine-dependent methyltransferases"/>
    <property type="match status" value="1"/>
</dbReference>
<dbReference type="EC" id="2.1.1.72" evidence="2"/>
<keyword evidence="4" id="KW-0808">Transferase</keyword>
<dbReference type="Gene3D" id="1.10.1020.10">
    <property type="entry name" value="Adenine-specific Methyltransferase, Domain 2"/>
    <property type="match status" value="1"/>
</dbReference>
<dbReference type="GO" id="GO:0009007">
    <property type="term" value="F:site-specific DNA-methyltransferase (adenine-specific) activity"/>
    <property type="evidence" value="ECO:0007669"/>
    <property type="project" value="UniProtKB-EC"/>
</dbReference>
<dbReference type="Pfam" id="PF02086">
    <property type="entry name" value="MethyltransfD12"/>
    <property type="match status" value="1"/>
</dbReference>
<dbReference type="InterPro" id="IPR029063">
    <property type="entry name" value="SAM-dependent_MTases_sf"/>
</dbReference>
<dbReference type="Gene3D" id="3.40.50.150">
    <property type="entry name" value="Vaccinia Virus protein VP39"/>
    <property type="match status" value="1"/>
</dbReference>
<proteinExistence type="inferred from homology"/>
<evidence type="ECO:0000313" key="8">
    <source>
        <dbReference type="EMBL" id="MFA1612031.1"/>
    </source>
</evidence>
<evidence type="ECO:0000256" key="1">
    <source>
        <dbReference type="ARBA" id="ARBA00006594"/>
    </source>
</evidence>
<dbReference type="PIRSF" id="PIRSF000398">
    <property type="entry name" value="M_m6A_EcoRV"/>
    <property type="match status" value="1"/>
</dbReference>
<evidence type="ECO:0000256" key="2">
    <source>
        <dbReference type="ARBA" id="ARBA00011900"/>
    </source>
</evidence>
<comment type="similarity">
    <text evidence="1">Belongs to the N(4)/N(6)-methyltransferase family.</text>
</comment>
<evidence type="ECO:0000256" key="4">
    <source>
        <dbReference type="ARBA" id="ARBA00022679"/>
    </source>
</evidence>